<evidence type="ECO:0000313" key="1">
    <source>
        <dbReference type="EMBL" id="KAK2565197.1"/>
    </source>
</evidence>
<organism evidence="1 2">
    <name type="scientific">Acropora cervicornis</name>
    <name type="common">Staghorn coral</name>
    <dbReference type="NCBI Taxonomy" id="6130"/>
    <lineage>
        <taxon>Eukaryota</taxon>
        <taxon>Metazoa</taxon>
        <taxon>Cnidaria</taxon>
        <taxon>Anthozoa</taxon>
        <taxon>Hexacorallia</taxon>
        <taxon>Scleractinia</taxon>
        <taxon>Astrocoeniina</taxon>
        <taxon>Acroporidae</taxon>
        <taxon>Acropora</taxon>
    </lineage>
</organism>
<protein>
    <submittedName>
        <fullName evidence="1">Uncharacterized protein</fullName>
    </submittedName>
</protein>
<comment type="caution">
    <text evidence="1">The sequence shown here is derived from an EMBL/GenBank/DDBJ whole genome shotgun (WGS) entry which is preliminary data.</text>
</comment>
<reference evidence="1" key="2">
    <citation type="journal article" date="2023" name="Science">
        <title>Genomic signatures of disease resistance in endangered staghorn corals.</title>
        <authorList>
            <person name="Vollmer S.V."/>
            <person name="Selwyn J.D."/>
            <person name="Despard B.A."/>
            <person name="Roesel C.L."/>
        </authorList>
    </citation>
    <scope>NUCLEOTIDE SEQUENCE</scope>
    <source>
        <strain evidence="1">K2</strain>
    </source>
</reference>
<keyword evidence="2" id="KW-1185">Reference proteome</keyword>
<name>A0AAD9QPT5_ACRCE</name>
<proteinExistence type="predicted"/>
<dbReference type="AlphaFoldDB" id="A0AAD9QPT5"/>
<evidence type="ECO:0000313" key="2">
    <source>
        <dbReference type="Proteomes" id="UP001249851"/>
    </source>
</evidence>
<sequence length="59" mass="6852">MGIRDIICCFGDKLFQPASMLIMIASDDFLIERLEPGRLLLEQLDWFVLLTSLRISQEH</sequence>
<dbReference type="Proteomes" id="UP001249851">
    <property type="component" value="Unassembled WGS sequence"/>
</dbReference>
<accession>A0AAD9QPT5</accession>
<gene>
    <name evidence="1" type="ORF">P5673_011126</name>
</gene>
<dbReference type="EMBL" id="JARQWQ010000020">
    <property type="protein sequence ID" value="KAK2565197.1"/>
    <property type="molecule type" value="Genomic_DNA"/>
</dbReference>
<reference evidence="1" key="1">
    <citation type="journal article" date="2023" name="G3 (Bethesda)">
        <title>Whole genome assembly and annotation of the endangered Caribbean coral Acropora cervicornis.</title>
        <authorList>
            <person name="Selwyn J.D."/>
            <person name="Vollmer S.V."/>
        </authorList>
    </citation>
    <scope>NUCLEOTIDE SEQUENCE</scope>
    <source>
        <strain evidence="1">K2</strain>
    </source>
</reference>